<dbReference type="RefSeq" id="WP_015193067.1">
    <property type="nucleotide sequence ID" value="NC_019748.1"/>
</dbReference>
<dbReference type="OrthoDB" id="583493at2"/>
<dbReference type="Proteomes" id="UP000010473">
    <property type="component" value="Chromosome"/>
</dbReference>
<feature type="compositionally biased region" description="Low complexity" evidence="1">
    <location>
        <begin position="99"/>
        <end position="109"/>
    </location>
</feature>
<keyword evidence="3" id="KW-1185">Reference proteome</keyword>
<dbReference type="KEGG" id="scs:Sta7437_1838"/>
<accession>K9XTI9</accession>
<reference evidence="3" key="1">
    <citation type="journal article" date="2013" name="Proc. Natl. Acad. Sci. U.S.A.">
        <title>Improving the coverage of the cyanobacterial phylum using diversity-driven genome sequencing.</title>
        <authorList>
            <person name="Shih P.M."/>
            <person name="Wu D."/>
            <person name="Latifi A."/>
            <person name="Axen S.D."/>
            <person name="Fewer D.P."/>
            <person name="Talla E."/>
            <person name="Calteau A."/>
            <person name="Cai F."/>
            <person name="Tandeau de Marsac N."/>
            <person name="Rippka R."/>
            <person name="Herdman M."/>
            <person name="Sivonen K."/>
            <person name="Coursin T."/>
            <person name="Laurent T."/>
            <person name="Goodwin L."/>
            <person name="Nolan M."/>
            <person name="Davenport K.W."/>
            <person name="Han C.S."/>
            <person name="Rubin E.M."/>
            <person name="Eisen J.A."/>
            <person name="Woyke T."/>
            <person name="Gugger M."/>
            <person name="Kerfeld C.A."/>
        </authorList>
    </citation>
    <scope>NUCLEOTIDE SEQUENCE [LARGE SCALE GENOMIC DNA]</scope>
    <source>
        <strain evidence="3">ATCC 29371 / PCC 7437</strain>
    </source>
</reference>
<feature type="region of interest" description="Disordered" evidence="1">
    <location>
        <begin position="33"/>
        <end position="57"/>
    </location>
</feature>
<dbReference type="EMBL" id="CP003653">
    <property type="protein sequence ID" value="AFZ35396.1"/>
    <property type="molecule type" value="Genomic_DNA"/>
</dbReference>
<feature type="compositionally biased region" description="Polar residues" evidence="1">
    <location>
        <begin position="33"/>
        <end position="47"/>
    </location>
</feature>
<feature type="region of interest" description="Disordered" evidence="1">
    <location>
        <begin position="74"/>
        <end position="118"/>
    </location>
</feature>
<dbReference type="STRING" id="111780.Sta7437_1838"/>
<dbReference type="HOGENOM" id="CLU_166136_0_0_3"/>
<evidence type="ECO:0000313" key="3">
    <source>
        <dbReference type="Proteomes" id="UP000010473"/>
    </source>
</evidence>
<proteinExistence type="predicted"/>
<dbReference type="eggNOG" id="ENOG50339PS">
    <property type="taxonomic scope" value="Bacteria"/>
</dbReference>
<protein>
    <submittedName>
        <fullName evidence="2">Uncharacterized protein</fullName>
    </submittedName>
</protein>
<gene>
    <name evidence="2" type="ordered locus">Sta7437_1838</name>
</gene>
<feature type="compositionally biased region" description="Polar residues" evidence="1">
    <location>
        <begin position="74"/>
        <end position="91"/>
    </location>
</feature>
<sequence length="118" mass="12898">MLIPNKLTQLTTILGLGISLTLVTAIAQSSLAQSNNPANEGYQSNEESPFLGSGNGGFNPLELIHRANLSNGRSLNEFNQDSENNIKNSASEFKRLQQERLLQQQQSESTPEKPMPSN</sequence>
<evidence type="ECO:0000313" key="2">
    <source>
        <dbReference type="EMBL" id="AFZ35396.1"/>
    </source>
</evidence>
<evidence type="ECO:0000256" key="1">
    <source>
        <dbReference type="SAM" id="MobiDB-lite"/>
    </source>
</evidence>
<name>K9XTI9_STAC7</name>
<organism evidence="2 3">
    <name type="scientific">Stanieria cyanosphaera (strain ATCC 29371 / PCC 7437)</name>
    <dbReference type="NCBI Taxonomy" id="111780"/>
    <lineage>
        <taxon>Bacteria</taxon>
        <taxon>Bacillati</taxon>
        <taxon>Cyanobacteriota</taxon>
        <taxon>Cyanophyceae</taxon>
        <taxon>Pleurocapsales</taxon>
        <taxon>Dermocarpellaceae</taxon>
        <taxon>Stanieria</taxon>
    </lineage>
</organism>
<dbReference type="AlphaFoldDB" id="K9XTI9"/>